<keyword evidence="4" id="KW-1185">Reference proteome</keyword>
<name>A0A852ZIG5_9ACTN</name>
<dbReference type="InterPro" id="IPR012427">
    <property type="entry name" value="DUF1622"/>
</dbReference>
<dbReference type="Proteomes" id="UP000579605">
    <property type="component" value="Unassembled WGS sequence"/>
</dbReference>
<feature type="compositionally biased region" description="Gly residues" evidence="1">
    <location>
        <begin position="108"/>
        <end position="124"/>
    </location>
</feature>
<proteinExistence type="predicted"/>
<sequence>MRLVEAAGALIIFVGAALAFVRFVSTALRRHGEEDFNAVRLFLGRYLTLGLEFQLASDVLRTAVSPTFAQIGQLAAIAAIRTGLNYILGKEIERERAALAEAAQRPGLGPGPGAQGGPGHAGDG</sequence>
<feature type="region of interest" description="Disordered" evidence="1">
    <location>
        <begin position="101"/>
        <end position="124"/>
    </location>
</feature>
<dbReference type="PANTHER" id="PTHR38468">
    <property type="entry name" value="SLL0939 PROTEIN"/>
    <property type="match status" value="1"/>
</dbReference>
<keyword evidence="2" id="KW-1133">Transmembrane helix</keyword>
<reference evidence="3 4" key="1">
    <citation type="submission" date="2020-07" db="EMBL/GenBank/DDBJ databases">
        <title>Sequencing the genomes of 1000 actinobacteria strains.</title>
        <authorList>
            <person name="Klenk H.-P."/>
        </authorList>
    </citation>
    <scope>NUCLEOTIDE SEQUENCE [LARGE SCALE GENOMIC DNA]</scope>
    <source>
        <strain evidence="3 4">DSM 18448</strain>
    </source>
</reference>
<accession>A0A852ZIG5</accession>
<feature type="transmembrane region" description="Helical" evidence="2">
    <location>
        <begin position="6"/>
        <end position="24"/>
    </location>
</feature>
<dbReference type="PROSITE" id="PS00175">
    <property type="entry name" value="PG_MUTASE"/>
    <property type="match status" value="1"/>
</dbReference>
<evidence type="ECO:0000256" key="1">
    <source>
        <dbReference type="SAM" id="MobiDB-lite"/>
    </source>
</evidence>
<comment type="caution">
    <text evidence="3">The sequence shown here is derived from an EMBL/GenBank/DDBJ whole genome shotgun (WGS) entry which is preliminary data.</text>
</comment>
<dbReference type="Pfam" id="PF07784">
    <property type="entry name" value="DUF1622"/>
    <property type="match status" value="1"/>
</dbReference>
<evidence type="ECO:0000313" key="4">
    <source>
        <dbReference type="Proteomes" id="UP000579605"/>
    </source>
</evidence>
<dbReference type="RefSeq" id="WP_337796210.1">
    <property type="nucleotide sequence ID" value="NZ_BAAARR010000021.1"/>
</dbReference>
<gene>
    <name evidence="3" type="ORF">F4554_005382</name>
</gene>
<dbReference type="PANTHER" id="PTHR38468:SF1">
    <property type="entry name" value="SLL0939 PROTEIN"/>
    <property type="match status" value="1"/>
</dbReference>
<dbReference type="AlphaFoldDB" id="A0A852ZIG5"/>
<keyword evidence="2" id="KW-0472">Membrane</keyword>
<dbReference type="InterPro" id="IPR001345">
    <property type="entry name" value="PG/BPGM_mutase_AS"/>
</dbReference>
<evidence type="ECO:0000313" key="3">
    <source>
        <dbReference type="EMBL" id="NYH92744.1"/>
    </source>
</evidence>
<keyword evidence="2" id="KW-0812">Transmembrane</keyword>
<dbReference type="EMBL" id="JACBZH010000001">
    <property type="protein sequence ID" value="NYH92744.1"/>
    <property type="molecule type" value="Genomic_DNA"/>
</dbReference>
<dbReference type="GO" id="GO:0003824">
    <property type="term" value="F:catalytic activity"/>
    <property type="evidence" value="ECO:0007669"/>
    <property type="project" value="InterPro"/>
</dbReference>
<organism evidence="3 4">
    <name type="scientific">Actinopolymorpha rutila</name>
    <dbReference type="NCBI Taxonomy" id="446787"/>
    <lineage>
        <taxon>Bacteria</taxon>
        <taxon>Bacillati</taxon>
        <taxon>Actinomycetota</taxon>
        <taxon>Actinomycetes</taxon>
        <taxon>Propionibacteriales</taxon>
        <taxon>Actinopolymorphaceae</taxon>
        <taxon>Actinopolymorpha</taxon>
    </lineage>
</organism>
<protein>
    <submittedName>
        <fullName evidence="3">Putative membrane protein</fullName>
    </submittedName>
</protein>
<evidence type="ECO:0000256" key="2">
    <source>
        <dbReference type="SAM" id="Phobius"/>
    </source>
</evidence>